<reference evidence="2 3" key="1">
    <citation type="submission" date="2018-12" db="EMBL/GenBank/DDBJ databases">
        <authorList>
            <consortium name="Pathogen Informatics"/>
        </authorList>
    </citation>
    <scope>NUCLEOTIDE SEQUENCE [LARGE SCALE GENOMIC DNA]</scope>
    <source>
        <strain evidence="2 3">NCTC9695</strain>
    </source>
</reference>
<accession>A0A447T561</accession>
<name>A0A447T561_CHRVL</name>
<proteinExistence type="predicted"/>
<gene>
    <name evidence="2" type="ORF">NCTC9695_00397</name>
</gene>
<feature type="compositionally biased region" description="Low complexity" evidence="1">
    <location>
        <begin position="247"/>
        <end position="267"/>
    </location>
</feature>
<evidence type="ECO:0000313" key="2">
    <source>
        <dbReference type="EMBL" id="VEB40012.1"/>
    </source>
</evidence>
<dbReference type="EMBL" id="LR134182">
    <property type="protein sequence ID" value="VEB40012.1"/>
    <property type="molecule type" value="Genomic_DNA"/>
</dbReference>
<feature type="region of interest" description="Disordered" evidence="1">
    <location>
        <begin position="225"/>
        <end position="284"/>
    </location>
</feature>
<evidence type="ECO:0000256" key="1">
    <source>
        <dbReference type="SAM" id="MobiDB-lite"/>
    </source>
</evidence>
<organism evidence="2 3">
    <name type="scientific">Chromobacterium violaceum</name>
    <dbReference type="NCBI Taxonomy" id="536"/>
    <lineage>
        <taxon>Bacteria</taxon>
        <taxon>Pseudomonadati</taxon>
        <taxon>Pseudomonadota</taxon>
        <taxon>Betaproteobacteria</taxon>
        <taxon>Neisseriales</taxon>
        <taxon>Chromobacteriaceae</taxon>
        <taxon>Chromobacterium</taxon>
    </lineage>
</organism>
<sequence>MPARIRLVRGPSLPDAPNPEDLPQTIPPYIPVDRGGELVKPGADAACVDDGEHPDAFLNVVLWQARRATSRPGSFLPRSRSQCPGLVRPTRLVAAQHGRRRPLAAAAPGGDAAFRAAFPAAAATTAIWVRDQAGTARILRADGQYADAGVAALLAISKRPARPPMPDSDDAPPTPPRWPAGASSTCATVPARPRSRIGRRRRWTPTPATVSATWACCRRCPSRPTTLTGRPRRRWAKSCSSMPGCRATTASPAPAATTPPTAGPTPAKSRPAMSASWAAATRRR</sequence>
<feature type="compositionally biased region" description="Pro residues" evidence="1">
    <location>
        <begin position="162"/>
        <end position="178"/>
    </location>
</feature>
<feature type="region of interest" description="Disordered" evidence="1">
    <location>
        <begin position="159"/>
        <end position="195"/>
    </location>
</feature>
<dbReference type="Proteomes" id="UP000275777">
    <property type="component" value="Chromosome"/>
</dbReference>
<protein>
    <submittedName>
        <fullName evidence="2">Uncharacterized protein</fullName>
    </submittedName>
</protein>
<dbReference type="AlphaFoldDB" id="A0A447T561"/>
<evidence type="ECO:0000313" key="3">
    <source>
        <dbReference type="Proteomes" id="UP000275777"/>
    </source>
</evidence>